<dbReference type="VEuPathDB" id="VectorBase:BGLB037114"/>
<evidence type="ECO:0000256" key="1">
    <source>
        <dbReference type="SAM" id="MobiDB-lite"/>
    </source>
</evidence>
<feature type="compositionally biased region" description="Basic and acidic residues" evidence="1">
    <location>
        <begin position="23"/>
        <end position="33"/>
    </location>
</feature>
<reference evidence="2" key="1">
    <citation type="submission" date="2020-05" db="UniProtKB">
        <authorList>
            <consortium name="EnsemblMetazoa"/>
        </authorList>
    </citation>
    <scope>IDENTIFICATION</scope>
    <source>
        <strain evidence="2">BB02</strain>
    </source>
</reference>
<feature type="region of interest" description="Disordered" evidence="1">
    <location>
        <begin position="23"/>
        <end position="50"/>
    </location>
</feature>
<organism evidence="2 3">
    <name type="scientific">Biomphalaria glabrata</name>
    <name type="common">Bloodfluke planorb</name>
    <name type="synonym">Freshwater snail</name>
    <dbReference type="NCBI Taxonomy" id="6526"/>
    <lineage>
        <taxon>Eukaryota</taxon>
        <taxon>Metazoa</taxon>
        <taxon>Spiralia</taxon>
        <taxon>Lophotrochozoa</taxon>
        <taxon>Mollusca</taxon>
        <taxon>Gastropoda</taxon>
        <taxon>Heterobranchia</taxon>
        <taxon>Euthyneura</taxon>
        <taxon>Panpulmonata</taxon>
        <taxon>Hygrophila</taxon>
        <taxon>Lymnaeoidea</taxon>
        <taxon>Planorbidae</taxon>
        <taxon>Biomphalaria</taxon>
    </lineage>
</organism>
<name>A0A2C9M0X3_BIOGL</name>
<accession>A0A2C9M0X3</accession>
<proteinExistence type="predicted"/>
<evidence type="ECO:0000313" key="2">
    <source>
        <dbReference type="EnsemblMetazoa" id="BGLB037114-PA"/>
    </source>
</evidence>
<protein>
    <submittedName>
        <fullName evidence="2">Uncharacterized protein</fullName>
    </submittedName>
</protein>
<gene>
    <name evidence="2" type="primary">106072374</name>
</gene>
<dbReference type="OrthoDB" id="6156120at2759"/>
<dbReference type="KEGG" id="bgt:106072374"/>
<dbReference type="EnsemblMetazoa" id="BGLB037114-RA">
    <property type="protein sequence ID" value="BGLB037114-PA"/>
    <property type="gene ID" value="BGLB037114"/>
</dbReference>
<sequence length="116" mass="13288">MQSIHEHYLNFILESQPNLQKVLDLHHKKDSTEGPRSPLPQPPSPKAMKETPRMIHLGGLLEEKIYIQFEQLYVNAKIFKPTAIGGSNGFYDDILRSEISSLKEANKKLREKVSFS</sequence>
<dbReference type="Proteomes" id="UP000076420">
    <property type="component" value="Unassembled WGS sequence"/>
</dbReference>
<evidence type="ECO:0000313" key="3">
    <source>
        <dbReference type="Proteomes" id="UP000076420"/>
    </source>
</evidence>
<dbReference type="AlphaFoldDB" id="A0A2C9M0X3"/>
<dbReference type="VEuPathDB" id="VectorBase:BGLAX_052267"/>